<evidence type="ECO:0000313" key="3">
    <source>
        <dbReference type="EMBL" id="AKU93321.1"/>
    </source>
</evidence>
<feature type="region of interest" description="Disordered" evidence="1">
    <location>
        <begin position="176"/>
        <end position="210"/>
    </location>
</feature>
<feature type="transmembrane region" description="Helical" evidence="2">
    <location>
        <begin position="135"/>
        <end position="155"/>
    </location>
</feature>
<keyword evidence="4" id="KW-1185">Reference proteome</keyword>
<name>A0A0K1PIV1_9BACT</name>
<organism evidence="3 4">
    <name type="scientific">Vulgatibacter incomptus</name>
    <dbReference type="NCBI Taxonomy" id="1391653"/>
    <lineage>
        <taxon>Bacteria</taxon>
        <taxon>Pseudomonadati</taxon>
        <taxon>Myxococcota</taxon>
        <taxon>Myxococcia</taxon>
        <taxon>Myxococcales</taxon>
        <taxon>Cystobacterineae</taxon>
        <taxon>Vulgatibacteraceae</taxon>
        <taxon>Vulgatibacter</taxon>
    </lineage>
</organism>
<accession>A0A0K1PIV1</accession>
<evidence type="ECO:0000313" key="4">
    <source>
        <dbReference type="Proteomes" id="UP000055590"/>
    </source>
</evidence>
<dbReference type="STRING" id="1391653.AKJ08_3708"/>
<feature type="transmembrane region" description="Helical" evidence="2">
    <location>
        <begin position="56"/>
        <end position="86"/>
    </location>
</feature>
<keyword evidence="2" id="KW-0812">Transmembrane</keyword>
<dbReference type="OrthoDB" id="5514518at2"/>
<dbReference type="RefSeq" id="WP_050727364.1">
    <property type="nucleotide sequence ID" value="NZ_CP012332.1"/>
</dbReference>
<feature type="transmembrane region" description="Helical" evidence="2">
    <location>
        <begin position="107"/>
        <end position="129"/>
    </location>
</feature>
<evidence type="ECO:0000256" key="2">
    <source>
        <dbReference type="SAM" id="Phobius"/>
    </source>
</evidence>
<proteinExistence type="predicted"/>
<keyword evidence="2" id="KW-0472">Membrane</keyword>
<dbReference type="AlphaFoldDB" id="A0A0K1PIV1"/>
<dbReference type="Proteomes" id="UP000055590">
    <property type="component" value="Chromosome"/>
</dbReference>
<keyword evidence="2" id="KW-1133">Transmembrane helix</keyword>
<protein>
    <submittedName>
        <fullName evidence="3">Uncharacterized protein</fullName>
    </submittedName>
</protein>
<evidence type="ECO:0000256" key="1">
    <source>
        <dbReference type="SAM" id="MobiDB-lite"/>
    </source>
</evidence>
<sequence length="210" mass="22936">MTIASRGKIIREATIGGLLAGGSFAAGQILVAATGSQPPGTPWQHFASVLMGSHVLQGWIGVGVVFVGAGFNFALATVFGAIFGFVVSTVRPRIRDDMKLQIAGGALYGLILWVINYEILGSLFFPWMVRAINPALQAAVHVLFYGVPLATWLSLRIRELEVPGVHELRHRYQTSTGAEQEFRIERDEEELGIRMPPPQLPPPERRPPAR</sequence>
<dbReference type="EMBL" id="CP012332">
    <property type="protein sequence ID" value="AKU93321.1"/>
    <property type="molecule type" value="Genomic_DNA"/>
</dbReference>
<dbReference type="KEGG" id="vin:AKJ08_3708"/>
<reference evidence="3 4" key="1">
    <citation type="submission" date="2015-08" db="EMBL/GenBank/DDBJ databases">
        <authorList>
            <person name="Babu N.S."/>
            <person name="Beckwith C.J."/>
            <person name="Beseler K.G."/>
            <person name="Brison A."/>
            <person name="Carone J.V."/>
            <person name="Caskin T.P."/>
            <person name="Diamond M."/>
            <person name="Durham M.E."/>
            <person name="Foxe J.M."/>
            <person name="Go M."/>
            <person name="Henderson B.A."/>
            <person name="Jones I.B."/>
            <person name="McGettigan J.A."/>
            <person name="Micheletti S.J."/>
            <person name="Nasrallah M.E."/>
            <person name="Ortiz D."/>
            <person name="Piller C.R."/>
            <person name="Privatt S.R."/>
            <person name="Schneider S.L."/>
            <person name="Sharp S."/>
            <person name="Smith T.C."/>
            <person name="Stanton J.D."/>
            <person name="Ullery H.E."/>
            <person name="Wilson R.J."/>
            <person name="Serrano M.G."/>
            <person name="Buck G."/>
            <person name="Lee V."/>
            <person name="Wang Y."/>
            <person name="Carvalho R."/>
            <person name="Voegtly L."/>
            <person name="Shi R."/>
            <person name="Duckworth R."/>
            <person name="Johnson A."/>
            <person name="Loviza R."/>
            <person name="Walstead R."/>
            <person name="Shah Z."/>
            <person name="Kiflezghi M."/>
            <person name="Wade K."/>
            <person name="Ball S.L."/>
            <person name="Bradley K.W."/>
            <person name="Asai D.J."/>
            <person name="Bowman C.A."/>
            <person name="Russell D.A."/>
            <person name="Pope W.H."/>
            <person name="Jacobs-Sera D."/>
            <person name="Hendrix R.W."/>
            <person name="Hatfull G.F."/>
        </authorList>
    </citation>
    <scope>NUCLEOTIDE SEQUENCE [LARGE SCALE GENOMIC DNA]</scope>
    <source>
        <strain evidence="3 4">DSM 27710</strain>
    </source>
</reference>
<gene>
    <name evidence="3" type="ORF">AKJ08_3708</name>
</gene>